<sequence length="58" mass="6868">MNEYDVKRLALIFVIQAEIEGMKTANNQHEQDQPYTDKDFQAKAEELRIVAYKHNEEL</sequence>
<evidence type="ECO:0000313" key="1">
    <source>
        <dbReference type="EMBL" id="QJA53396.1"/>
    </source>
</evidence>
<protein>
    <submittedName>
        <fullName evidence="1">Uncharacterized protein</fullName>
    </submittedName>
</protein>
<gene>
    <name evidence="1" type="ORF">TM448A03496_0002</name>
</gene>
<dbReference type="AlphaFoldDB" id="A0A6H1ZZN6"/>
<dbReference type="EMBL" id="MT144419">
    <property type="protein sequence ID" value="QJA53396.1"/>
    <property type="molecule type" value="Genomic_DNA"/>
</dbReference>
<organism evidence="1">
    <name type="scientific">viral metagenome</name>
    <dbReference type="NCBI Taxonomy" id="1070528"/>
    <lineage>
        <taxon>unclassified sequences</taxon>
        <taxon>metagenomes</taxon>
        <taxon>organismal metagenomes</taxon>
    </lineage>
</organism>
<name>A0A6H1ZZN6_9ZZZZ</name>
<reference evidence="1" key="1">
    <citation type="submission" date="2020-03" db="EMBL/GenBank/DDBJ databases">
        <title>The deep terrestrial virosphere.</title>
        <authorList>
            <person name="Holmfeldt K."/>
            <person name="Nilsson E."/>
            <person name="Simone D."/>
            <person name="Lopez-Fernandez M."/>
            <person name="Wu X."/>
            <person name="de Brujin I."/>
            <person name="Lundin D."/>
            <person name="Andersson A."/>
            <person name="Bertilsson S."/>
            <person name="Dopson M."/>
        </authorList>
    </citation>
    <scope>NUCLEOTIDE SEQUENCE</scope>
    <source>
        <strain evidence="1">TM448A03496</strain>
    </source>
</reference>
<proteinExistence type="predicted"/>
<accession>A0A6H1ZZN6</accession>